<comment type="cofactor">
    <cofactor evidence="14">
        <name>Zn(2+)</name>
        <dbReference type="ChEBI" id="CHEBI:29105"/>
    </cofactor>
    <text evidence="14">Binds 1 zinc ion per subunit.</text>
</comment>
<dbReference type="Proteomes" id="UP000479190">
    <property type="component" value="Unassembled WGS sequence"/>
</dbReference>
<evidence type="ECO:0000256" key="4">
    <source>
        <dbReference type="ARBA" id="ARBA00022553"/>
    </source>
</evidence>
<keyword evidence="7 14" id="KW-0479">Metal-binding</keyword>
<evidence type="ECO:0000256" key="13">
    <source>
        <dbReference type="ARBA" id="ARBA00064192"/>
    </source>
</evidence>
<keyword evidence="9 14" id="KW-0862">Zinc</keyword>
<evidence type="ECO:0000256" key="3">
    <source>
        <dbReference type="ARBA" id="ARBA00015798"/>
    </source>
</evidence>
<evidence type="ECO:0000256" key="11">
    <source>
        <dbReference type="ARBA" id="ARBA00050225"/>
    </source>
</evidence>
<dbReference type="GO" id="GO:0008270">
    <property type="term" value="F:zinc ion binding"/>
    <property type="evidence" value="ECO:0007669"/>
    <property type="project" value="UniProtKB-UniRule"/>
</dbReference>
<dbReference type="OrthoDB" id="10261146at2759"/>
<evidence type="ECO:0000256" key="5">
    <source>
        <dbReference type="ARBA" id="ARBA00022602"/>
    </source>
</evidence>
<dbReference type="GO" id="GO:0006629">
    <property type="term" value="P:lipid metabolic process"/>
    <property type="evidence" value="ECO:0007669"/>
    <property type="project" value="UniProtKB-KW"/>
</dbReference>
<evidence type="ECO:0000256" key="2">
    <source>
        <dbReference type="ARBA" id="ARBA00012702"/>
    </source>
</evidence>
<dbReference type="PANTHER" id="PTHR11774:SF6">
    <property type="entry name" value="PROTEIN FARNESYLTRANSFERASE SUBUNIT BETA"/>
    <property type="match status" value="1"/>
</dbReference>
<dbReference type="GO" id="GO:0005965">
    <property type="term" value="C:protein farnesyltransferase complex"/>
    <property type="evidence" value="ECO:0007669"/>
    <property type="project" value="UniProtKB-UniRule"/>
</dbReference>
<comment type="similarity">
    <text evidence="1 14">Belongs to the protein prenyltransferase subunit beta family.</text>
</comment>
<dbReference type="InterPro" id="IPR001330">
    <property type="entry name" value="Prenyltrans"/>
</dbReference>
<dbReference type="SUPFAM" id="SSF48239">
    <property type="entry name" value="Terpenoid cyclases/Protein prenyltransferases"/>
    <property type="match status" value="1"/>
</dbReference>
<dbReference type="InterPro" id="IPR045089">
    <property type="entry name" value="PGGT1B-like"/>
</dbReference>
<reference evidence="16 17" key="1">
    <citation type="submission" date="2020-02" db="EMBL/GenBank/DDBJ databases">
        <authorList>
            <person name="Ferguson B K."/>
        </authorList>
    </citation>
    <scope>NUCLEOTIDE SEQUENCE [LARGE SCALE GENOMIC DNA]</scope>
</reference>
<dbReference type="InterPro" id="IPR026872">
    <property type="entry name" value="FTB"/>
</dbReference>
<keyword evidence="5 14" id="KW-0637">Prenyltransferase</keyword>
<gene>
    <name evidence="16" type="ORF">TBRA_LOCUS7087</name>
</gene>
<comment type="function">
    <text evidence="14">Catalyzes the transfer of a farnesyl moiety from farnesyl diphosphate to a cysteine at the fourth position from the C-terminus of several proteins. The beta subunit is responsible for peptide-binding.</text>
</comment>
<comment type="function">
    <text evidence="12">Essential subunit of the farnesyltransferase complex. Catalyzes the transfer of a farnesyl moiety from farnesyl diphosphate to a cysteine at the fourth position from the C-terminus of several proteins having the C-terminal sequence Cys-aliphatic-aliphatic-X.</text>
</comment>
<dbReference type="CDD" id="cd02893">
    <property type="entry name" value="FTase"/>
    <property type="match status" value="1"/>
</dbReference>
<dbReference type="InterPro" id="IPR008930">
    <property type="entry name" value="Terpenoid_cyclase/PrenylTrfase"/>
</dbReference>
<organism evidence="16 17">
    <name type="scientific">Trichogramma brassicae</name>
    <dbReference type="NCBI Taxonomy" id="86971"/>
    <lineage>
        <taxon>Eukaryota</taxon>
        <taxon>Metazoa</taxon>
        <taxon>Ecdysozoa</taxon>
        <taxon>Arthropoda</taxon>
        <taxon>Hexapoda</taxon>
        <taxon>Insecta</taxon>
        <taxon>Pterygota</taxon>
        <taxon>Neoptera</taxon>
        <taxon>Endopterygota</taxon>
        <taxon>Hymenoptera</taxon>
        <taxon>Apocrita</taxon>
        <taxon>Proctotrupomorpha</taxon>
        <taxon>Chalcidoidea</taxon>
        <taxon>Trichogrammatidae</taxon>
        <taxon>Trichogramma</taxon>
    </lineage>
</organism>
<feature type="domain" description="Prenyltransferase alpha-alpha toroid" evidence="15">
    <location>
        <begin position="34"/>
        <end position="341"/>
    </location>
</feature>
<dbReference type="PANTHER" id="PTHR11774">
    <property type="entry name" value="GERANYLGERANYL TRANSFERASE TYPE BETA SUBUNIT"/>
    <property type="match status" value="1"/>
</dbReference>
<evidence type="ECO:0000256" key="8">
    <source>
        <dbReference type="ARBA" id="ARBA00022737"/>
    </source>
</evidence>
<dbReference type="Pfam" id="PF00432">
    <property type="entry name" value="Prenyltrans"/>
    <property type="match status" value="1"/>
</dbReference>
<evidence type="ECO:0000313" key="17">
    <source>
        <dbReference type="Proteomes" id="UP000479190"/>
    </source>
</evidence>
<evidence type="ECO:0000256" key="10">
    <source>
        <dbReference type="ARBA" id="ARBA00023098"/>
    </source>
</evidence>
<keyword evidence="17" id="KW-1185">Reference proteome</keyword>
<keyword evidence="4" id="KW-0597">Phosphoprotein</keyword>
<dbReference type="Gene3D" id="1.50.10.20">
    <property type="match status" value="1"/>
</dbReference>
<keyword evidence="8" id="KW-0677">Repeat</keyword>
<evidence type="ECO:0000256" key="12">
    <source>
        <dbReference type="ARBA" id="ARBA00055850"/>
    </source>
</evidence>
<keyword evidence="6 14" id="KW-0808">Transferase</keyword>
<comment type="subunit">
    <text evidence="13">Heterodimer of FNTA and FNTB.</text>
</comment>
<evidence type="ECO:0000313" key="16">
    <source>
        <dbReference type="EMBL" id="CAB0035189.1"/>
    </source>
</evidence>
<dbReference type="AlphaFoldDB" id="A0A6H5IHG8"/>
<dbReference type="EC" id="2.5.1.58" evidence="2 14"/>
<dbReference type="FunFam" id="1.50.10.20:FF:000007">
    <property type="entry name" value="Protein farnesyltransferase subunit beta"/>
    <property type="match status" value="1"/>
</dbReference>
<keyword evidence="10" id="KW-0443">Lipid metabolism</keyword>
<accession>A0A6H5IHG8</accession>
<evidence type="ECO:0000256" key="9">
    <source>
        <dbReference type="ARBA" id="ARBA00022833"/>
    </source>
</evidence>
<name>A0A6H5IHG8_9HYME</name>
<evidence type="ECO:0000256" key="1">
    <source>
        <dbReference type="ARBA" id="ARBA00010497"/>
    </source>
</evidence>
<evidence type="ECO:0000256" key="6">
    <source>
        <dbReference type="ARBA" id="ARBA00022679"/>
    </source>
</evidence>
<evidence type="ECO:0000259" key="15">
    <source>
        <dbReference type="Pfam" id="PF00432"/>
    </source>
</evidence>
<sequence>MANNDLNDDFKGPRTYVELLKEILSPEFETNTTREQCLDCSRPWLCYWILHSLELLGERLDDDLCSNVVQFLNKCQSPTGGFGGGPGQDAHLASTYAAVNALCVIGSREAYNIIDRQKTYEFLKSLRTDEGSYHMHVDGEMDIRGVYCALAVAKLLNIYTPELFKDTEKWVARCQTWEGGFAGCPGMEAHGGYAFCGLASLVMLNKSTVFNLSAFIRWIVNRQMRLEGGFQGRTNKLVDGCYSFWQGGAFPLINSILAAESKTKNLEAYWMFDQKALQEYLLICCQDPFGGMLDKPEKNSDIYHTCYCLSGLSVAQNSPEKVIIEPSEVNAVEVTHPVYNIVFETAMKAIKYFSSLPLPEK</sequence>
<dbReference type="EMBL" id="CADCXV010000773">
    <property type="protein sequence ID" value="CAB0035189.1"/>
    <property type="molecule type" value="Genomic_DNA"/>
</dbReference>
<dbReference type="GO" id="GO:0004660">
    <property type="term" value="F:protein farnesyltransferase activity"/>
    <property type="evidence" value="ECO:0007669"/>
    <property type="project" value="UniProtKB-UniRule"/>
</dbReference>
<comment type="subunit">
    <text evidence="14">Heterodimer of an alpha and a beta subunit.</text>
</comment>
<evidence type="ECO:0000256" key="14">
    <source>
        <dbReference type="RuleBase" id="RU365056"/>
    </source>
</evidence>
<evidence type="ECO:0000256" key="7">
    <source>
        <dbReference type="ARBA" id="ARBA00022723"/>
    </source>
</evidence>
<comment type="catalytic activity">
    <reaction evidence="11">
        <text>L-cysteinyl-[protein] + (2E,6E)-farnesyl diphosphate = S-(2E,6E)-farnesyl-L-cysteinyl-[protein] + diphosphate</text>
        <dbReference type="Rhea" id="RHEA:13345"/>
        <dbReference type="Rhea" id="RHEA-COMP:10131"/>
        <dbReference type="Rhea" id="RHEA-COMP:11535"/>
        <dbReference type="ChEBI" id="CHEBI:29950"/>
        <dbReference type="ChEBI" id="CHEBI:33019"/>
        <dbReference type="ChEBI" id="CHEBI:86019"/>
        <dbReference type="ChEBI" id="CHEBI:175763"/>
        <dbReference type="EC" id="2.5.1.58"/>
    </reaction>
</comment>
<protein>
    <recommendedName>
        <fullName evidence="3 14">Protein farnesyltransferase subunit beta</fullName>
        <shortName evidence="14">FTase-beta</shortName>
        <ecNumber evidence="2 14">2.5.1.58</ecNumber>
    </recommendedName>
</protein>
<dbReference type="GO" id="GO:0097354">
    <property type="term" value="P:prenylation"/>
    <property type="evidence" value="ECO:0007669"/>
    <property type="project" value="UniProtKB-UniRule"/>
</dbReference>
<proteinExistence type="inferred from homology"/>